<dbReference type="RefSeq" id="WP_157024367.1">
    <property type="nucleotide sequence ID" value="NZ_WQLV01000017.1"/>
</dbReference>
<keyword evidence="3" id="KW-1185">Reference proteome</keyword>
<proteinExistence type="predicted"/>
<feature type="transmembrane region" description="Helical" evidence="1">
    <location>
        <begin position="92"/>
        <end position="115"/>
    </location>
</feature>
<name>A0A6L6WL19_9RHOB</name>
<comment type="caution">
    <text evidence="2">The sequence shown here is derived from an EMBL/GenBank/DDBJ whole genome shotgun (WGS) entry which is preliminary data.</text>
</comment>
<dbReference type="EMBL" id="WQLV01000017">
    <property type="protein sequence ID" value="MVO18131.1"/>
    <property type="molecule type" value="Genomic_DNA"/>
</dbReference>
<evidence type="ECO:0000313" key="2">
    <source>
        <dbReference type="EMBL" id="MVO18131.1"/>
    </source>
</evidence>
<organism evidence="2 3">
    <name type="scientific">Parasedimentitalea huanghaiensis</name>
    <dbReference type="NCBI Taxonomy" id="2682100"/>
    <lineage>
        <taxon>Bacteria</taxon>
        <taxon>Pseudomonadati</taxon>
        <taxon>Pseudomonadota</taxon>
        <taxon>Alphaproteobacteria</taxon>
        <taxon>Rhodobacterales</taxon>
        <taxon>Paracoccaceae</taxon>
        <taxon>Parasedimentitalea</taxon>
    </lineage>
</organism>
<gene>
    <name evidence="2" type="ORF">GO984_20105</name>
</gene>
<accession>A0A6L6WL19</accession>
<keyword evidence="1" id="KW-1133">Transmembrane helix</keyword>
<protein>
    <submittedName>
        <fullName evidence="2">Uncharacterized protein</fullName>
    </submittedName>
</protein>
<dbReference type="AlphaFoldDB" id="A0A6L6WL19"/>
<feature type="transmembrane region" description="Helical" evidence="1">
    <location>
        <begin position="59"/>
        <end position="80"/>
    </location>
</feature>
<keyword evidence="1" id="KW-0812">Transmembrane</keyword>
<dbReference type="Proteomes" id="UP000478892">
    <property type="component" value="Unassembled WGS sequence"/>
</dbReference>
<evidence type="ECO:0000256" key="1">
    <source>
        <dbReference type="SAM" id="Phobius"/>
    </source>
</evidence>
<evidence type="ECO:0000313" key="3">
    <source>
        <dbReference type="Proteomes" id="UP000478892"/>
    </source>
</evidence>
<sequence>MAIDEQAPNRPSNTDQIDYLVNRLSELEDKVDAREASLEDQLRTLQIREAEQRIQIKQLVLVISVSVLVVMTYLILHAMHKVMMGPVLTVPRIYAMSLILAPVASITTITVALLVGSFRRFKPSDSDALVGMATEAAKAGAGQSG</sequence>
<keyword evidence="1" id="KW-0472">Membrane</keyword>
<reference evidence="2 3" key="1">
    <citation type="submission" date="2019-12" db="EMBL/GenBank/DDBJ databases">
        <authorList>
            <person name="Zhang Y.-J."/>
        </authorList>
    </citation>
    <scope>NUCLEOTIDE SEQUENCE [LARGE SCALE GENOMIC DNA]</scope>
    <source>
        <strain evidence="2 3">CY05</strain>
    </source>
</reference>